<dbReference type="EMBL" id="MT141538">
    <property type="protein sequence ID" value="QJA65421.1"/>
    <property type="molecule type" value="Genomic_DNA"/>
</dbReference>
<organism evidence="2">
    <name type="scientific">viral metagenome</name>
    <dbReference type="NCBI Taxonomy" id="1070528"/>
    <lineage>
        <taxon>unclassified sequences</taxon>
        <taxon>metagenomes</taxon>
        <taxon>organismal metagenomes</taxon>
    </lineage>
</organism>
<accession>A0A6M3Y876</accession>
<proteinExistence type="predicted"/>
<reference evidence="2" key="1">
    <citation type="submission" date="2020-03" db="EMBL/GenBank/DDBJ databases">
        <title>The deep terrestrial virosphere.</title>
        <authorList>
            <person name="Holmfeldt K."/>
            <person name="Nilsson E."/>
            <person name="Simone D."/>
            <person name="Lopez-Fernandez M."/>
            <person name="Wu X."/>
            <person name="de Brujin I."/>
            <person name="Lundin D."/>
            <person name="Andersson A."/>
            <person name="Bertilsson S."/>
            <person name="Dopson M."/>
        </authorList>
    </citation>
    <scope>NUCLEOTIDE SEQUENCE</scope>
    <source>
        <strain evidence="2">MM415A00136</strain>
        <strain evidence="1">MM415B00397</strain>
    </source>
</reference>
<evidence type="ECO:0000313" key="2">
    <source>
        <dbReference type="EMBL" id="QJI05136.1"/>
    </source>
</evidence>
<name>A0A6M3Y876_9ZZZZ</name>
<evidence type="ECO:0000313" key="1">
    <source>
        <dbReference type="EMBL" id="QJA65421.1"/>
    </source>
</evidence>
<dbReference type="AlphaFoldDB" id="A0A6M3Y876"/>
<gene>
    <name evidence="2" type="ORF">MM415A00136_0018</name>
    <name evidence="1" type="ORF">MM415B00397_0033</name>
</gene>
<sequence length="112" mass="13170">MNNSKIIEGNILKEEPAVDLKPMLRQRQEETVSIIEALQAVKGSEYWKVLQDKVFQGSLEVLERRIRTEKEPQELYRLQGQLGWAEKFTNLDKLVELYRKELDNIKNQIKNG</sequence>
<dbReference type="EMBL" id="MT145195">
    <property type="protein sequence ID" value="QJI05136.1"/>
    <property type="molecule type" value="Genomic_DNA"/>
</dbReference>
<protein>
    <submittedName>
        <fullName evidence="2">Uncharacterized protein</fullName>
    </submittedName>
</protein>